<gene>
    <name evidence="2" type="ORF">RT761_00016</name>
</gene>
<keyword evidence="3" id="KW-1185">Reference proteome</keyword>
<sequence>MGIFLLILKYFLIFILAFFLMILFTPGYFSLNGIKKERYFFSFSMSWLWKIFSIVINKEENQKIDNSIIIFGLRVPITHFEKRKRSKAKDLEKQEKKEKDYTKYFSLFNQSFLEQSVILIRRSFKHILPIKYQCCLLYGFQDPADTGILTGFFAMVLPYIPDNDSVKIQPVFDKEIIQGKVIFKGRIILAVLIYYFLQFYFSRGVRQTIKKIRKK</sequence>
<keyword evidence="1" id="KW-0472">Membrane</keyword>
<dbReference type="Proteomes" id="UP000594463">
    <property type="component" value="Chromosome"/>
</dbReference>
<dbReference type="InterPro" id="IPR021338">
    <property type="entry name" value="DUF2953"/>
</dbReference>
<keyword evidence="1" id="KW-1133">Transmembrane helix</keyword>
<name>A0A7T1AJ28_ATRLM</name>
<reference evidence="2 3" key="1">
    <citation type="journal article" date="2021" name="Nat. Commun.">
        <title>Isolation of a member of the candidate phylum Atribacteria reveals a unique cell membrane structure.</title>
        <authorList>
            <person name="Taiki K."/>
            <person name="Nobu M.K."/>
            <person name="Kusada H."/>
            <person name="Meng X.-Y."/>
            <person name="Hosoki N."/>
            <person name="Uematsu K."/>
            <person name="Yoshioka H."/>
            <person name="Kamagata Y."/>
            <person name="Tamaki H."/>
        </authorList>
    </citation>
    <scope>NUCLEOTIDE SEQUENCE [LARGE SCALE GENOMIC DNA]</scope>
    <source>
        <strain evidence="2 3">RT761</strain>
    </source>
</reference>
<evidence type="ECO:0000313" key="3">
    <source>
        <dbReference type="Proteomes" id="UP000594463"/>
    </source>
</evidence>
<feature type="transmembrane region" description="Helical" evidence="1">
    <location>
        <begin position="187"/>
        <end position="205"/>
    </location>
</feature>
<evidence type="ECO:0000313" key="2">
    <source>
        <dbReference type="EMBL" id="QPM66832.1"/>
    </source>
</evidence>
<evidence type="ECO:0000256" key="1">
    <source>
        <dbReference type="SAM" id="Phobius"/>
    </source>
</evidence>
<evidence type="ECO:0008006" key="4">
    <source>
        <dbReference type="Google" id="ProtNLM"/>
    </source>
</evidence>
<keyword evidence="1" id="KW-0812">Transmembrane</keyword>
<feature type="transmembrane region" description="Helical" evidence="1">
    <location>
        <begin position="39"/>
        <end position="56"/>
    </location>
</feature>
<feature type="transmembrane region" description="Helical" evidence="1">
    <location>
        <begin position="6"/>
        <end position="27"/>
    </location>
</feature>
<dbReference type="KEGG" id="alam:RT761_00016"/>
<dbReference type="AlphaFoldDB" id="A0A7T1AJ28"/>
<organism evidence="2 3">
    <name type="scientific">Atribacter laminatus</name>
    <dbReference type="NCBI Taxonomy" id="2847778"/>
    <lineage>
        <taxon>Bacteria</taxon>
        <taxon>Pseudomonadati</taxon>
        <taxon>Atribacterota</taxon>
        <taxon>Atribacteria</taxon>
        <taxon>Atribacterales</taxon>
        <taxon>Atribacteraceae</taxon>
        <taxon>Atribacter</taxon>
    </lineage>
</organism>
<proteinExistence type="predicted"/>
<dbReference type="Pfam" id="PF11167">
    <property type="entry name" value="DUF2953"/>
    <property type="match status" value="1"/>
</dbReference>
<accession>A0A7T1AJ28</accession>
<dbReference type="EMBL" id="CP065383">
    <property type="protein sequence ID" value="QPM66832.1"/>
    <property type="molecule type" value="Genomic_DNA"/>
</dbReference>
<protein>
    <recommendedName>
        <fullName evidence="4">DUF2953 domain-containing protein</fullName>
    </recommendedName>
</protein>